<dbReference type="RefSeq" id="WP_013139284.1">
    <property type="nucleotide sequence ID" value="NC_014168.1"/>
</dbReference>
<dbReference type="EMBL" id="CP001958">
    <property type="protein sequence ID" value="ADG98834.1"/>
    <property type="molecule type" value="Genomic_DNA"/>
</dbReference>
<dbReference type="Proteomes" id="UP000002247">
    <property type="component" value="Chromosome"/>
</dbReference>
<proteinExistence type="predicted"/>
<organism evidence="1 2">
    <name type="scientific">Segniliparus rotundus (strain ATCC BAA-972 / CDC 1076 / CIP 108378 / DSM 44985 / JCM 13578)</name>
    <dbReference type="NCBI Taxonomy" id="640132"/>
    <lineage>
        <taxon>Bacteria</taxon>
        <taxon>Bacillati</taxon>
        <taxon>Actinomycetota</taxon>
        <taxon>Actinomycetes</taxon>
        <taxon>Mycobacteriales</taxon>
        <taxon>Segniliparaceae</taxon>
        <taxon>Segniliparus</taxon>
    </lineage>
</organism>
<dbReference type="HOGENOM" id="CLU_2131791_0_0_11"/>
<keyword evidence="2" id="KW-1185">Reference proteome</keyword>
<name>D6ZAU8_SEGRD</name>
<protein>
    <submittedName>
        <fullName evidence="1">Uncharacterized protein</fullName>
    </submittedName>
</protein>
<dbReference type="AlphaFoldDB" id="D6ZAU8"/>
<evidence type="ECO:0000313" key="2">
    <source>
        <dbReference type="Proteomes" id="UP000002247"/>
    </source>
</evidence>
<gene>
    <name evidence="1" type="ordered locus">Srot_2390</name>
</gene>
<sequence>MDVMDGALGRLEALLAERLDARAELKERVEFIAVDDDVLEALSVFRVDPRCDDPEAVDPVFQLYYDAGVWRVAGPDERGWGFGEDVGAVCPDVESAFAAAEGLGLLWAGVDPG</sequence>
<evidence type="ECO:0000313" key="1">
    <source>
        <dbReference type="EMBL" id="ADG98834.1"/>
    </source>
</evidence>
<accession>D6ZAU8</accession>
<dbReference type="KEGG" id="srt:Srot_2390"/>
<reference evidence="1 2" key="1">
    <citation type="journal article" date="2010" name="Stand. Genomic Sci.">
        <title>Complete genome sequence of Segniliparus rotundus type strain (CDC 1076).</title>
        <authorList>
            <person name="Sikorski J."/>
            <person name="Lapidus A."/>
            <person name="Copeland A."/>
            <person name="Misra M."/>
            <person name="Glavina Del Rio T."/>
            <person name="Nolan M."/>
            <person name="Lucas S."/>
            <person name="Chen F."/>
            <person name="Tice H."/>
            <person name="Cheng J.F."/>
            <person name="Jando M."/>
            <person name="Schneider S."/>
            <person name="Bruce D."/>
            <person name="Goodwin L."/>
            <person name="Pitluck S."/>
            <person name="Liolios K."/>
            <person name="Mikhailova N."/>
            <person name="Pati A."/>
            <person name="Ivanova N."/>
            <person name="Mavromatis K."/>
            <person name="Chen A."/>
            <person name="Palaniappan K."/>
            <person name="Chertkov O."/>
            <person name="Land M."/>
            <person name="Hauser L."/>
            <person name="Chang Y.J."/>
            <person name="Jeffries C.D."/>
            <person name="Brettin T."/>
            <person name="Detter J.C."/>
            <person name="Han C."/>
            <person name="Rohde M."/>
            <person name="Goker M."/>
            <person name="Bristow J."/>
            <person name="Eisen J.A."/>
            <person name="Markowitz V."/>
            <person name="Hugenholtz P."/>
            <person name="Kyrpides N.C."/>
            <person name="Klenk H.P."/>
        </authorList>
    </citation>
    <scope>NUCLEOTIDE SEQUENCE [LARGE SCALE GENOMIC DNA]</scope>
    <source>
        <strain evidence="2">ATCC BAA-972 / CDC 1076 / CIP 108378 / DSM 44985 / JCM 13578</strain>
    </source>
</reference>